<reference evidence="17" key="1">
    <citation type="submission" date="2015-03" db="EMBL/GenBank/DDBJ databases">
        <authorList>
            <person name="Urmite Genomes"/>
        </authorList>
    </citation>
    <scope>NUCLEOTIDE SEQUENCE [LARGE SCALE GENOMIC DNA]</scope>
    <source>
        <strain evidence="17">FF10</strain>
    </source>
</reference>
<keyword evidence="17" id="KW-1185">Reference proteome</keyword>
<sequence length="413" mass="45285">MKKFLVIVFTCLYGLYAFPRLALAEDFSVSAKHAFAVDVASGKILYEKDAQTPASIGSVTSLLTVYLVFEAIEEGQLSMDSLISIGDYPYSLTGTVVNNINLDARSYTVEDLLKATLISSANSSTIALAEAVAGNEPAFVDKMKAKLAEWGITDAKLVNSSGLNNSYLGDNLYPNSSKEDENQLSAMDVAVIARRLILDYPQVLKMTSQYSYNFQGYTYTSTNQMLAEGTYKYPGVDGLKTGAGEKSGTSFVATIQQNNMRILTVVLDANDSLEYPDNRFSATNELIKYIYNTFTLISLVEKDESYQSSNIEVFNGQTKEVKSVAAKDLNAIVRKGDQPAISAKYSAKKDTLNAPVQKGQVLGTLTLVDKDLIGKGYLETQPSVDMVTAKDISAAPWPVSWWNHFVRYVNEKL</sequence>
<keyword evidence="8" id="KW-0378">Hydrolase</keyword>
<dbReference type="InterPro" id="IPR012338">
    <property type="entry name" value="Beta-lactam/transpept-like"/>
</dbReference>
<keyword evidence="11" id="KW-0961">Cell wall biogenesis/degradation</keyword>
<dbReference type="Pfam" id="PF07943">
    <property type="entry name" value="PBP5_C"/>
    <property type="match status" value="1"/>
</dbReference>
<evidence type="ECO:0000313" key="16">
    <source>
        <dbReference type="EMBL" id="CQR26035.1"/>
    </source>
</evidence>
<dbReference type="RefSeq" id="WP_093651526.1">
    <property type="nucleotide sequence ID" value="NZ_CTEN01000006.1"/>
</dbReference>
<dbReference type="GO" id="GO:0006508">
    <property type="term" value="P:proteolysis"/>
    <property type="evidence" value="ECO:0007669"/>
    <property type="project" value="UniProtKB-KW"/>
</dbReference>
<dbReference type="EMBL" id="CTEN01000006">
    <property type="protein sequence ID" value="CQR26035.1"/>
    <property type="molecule type" value="Genomic_DNA"/>
</dbReference>
<dbReference type="GO" id="GO:0009002">
    <property type="term" value="F:serine-type D-Ala-D-Ala carboxypeptidase activity"/>
    <property type="evidence" value="ECO:0007669"/>
    <property type="project" value="UniProtKB-EC"/>
</dbReference>
<comment type="pathway">
    <text evidence="2">Cell wall biogenesis; peptidoglycan biosynthesis.</text>
</comment>
<accession>A0A0E4CTS5</accession>
<comment type="similarity">
    <text evidence="3 14">Belongs to the peptidase S11 family.</text>
</comment>
<dbReference type="STRING" id="1608583.BN1356_02379"/>
<proteinExistence type="inferred from homology"/>
<feature type="binding site" evidence="13">
    <location>
        <position position="240"/>
    </location>
    <ligand>
        <name>substrate</name>
    </ligand>
</feature>
<evidence type="ECO:0000256" key="8">
    <source>
        <dbReference type="ARBA" id="ARBA00022801"/>
    </source>
</evidence>
<dbReference type="EC" id="3.4.16.4" evidence="4"/>
<dbReference type="InterPro" id="IPR015956">
    <property type="entry name" value="Peniciliin-bd_prot_C_sf"/>
</dbReference>
<evidence type="ECO:0000256" key="1">
    <source>
        <dbReference type="ARBA" id="ARBA00003217"/>
    </source>
</evidence>
<dbReference type="SUPFAM" id="SSF69189">
    <property type="entry name" value="Penicillin-binding protein associated domain"/>
    <property type="match status" value="1"/>
</dbReference>
<dbReference type="OrthoDB" id="9791132at2"/>
<dbReference type="Pfam" id="PF00768">
    <property type="entry name" value="Peptidase_S11"/>
    <property type="match status" value="1"/>
</dbReference>
<dbReference type="SUPFAM" id="SSF56601">
    <property type="entry name" value="beta-lactamase/transpeptidase-like"/>
    <property type="match status" value="1"/>
</dbReference>
<organism evidence="16 17">
    <name type="scientific">Streptococcus varani</name>
    <dbReference type="NCBI Taxonomy" id="1608583"/>
    <lineage>
        <taxon>Bacteria</taxon>
        <taxon>Bacillati</taxon>
        <taxon>Bacillota</taxon>
        <taxon>Bacilli</taxon>
        <taxon>Lactobacillales</taxon>
        <taxon>Streptococcaceae</taxon>
        <taxon>Streptococcus</taxon>
    </lineage>
</organism>
<evidence type="ECO:0000256" key="2">
    <source>
        <dbReference type="ARBA" id="ARBA00004752"/>
    </source>
</evidence>
<evidence type="ECO:0000256" key="3">
    <source>
        <dbReference type="ARBA" id="ARBA00007164"/>
    </source>
</evidence>
<keyword evidence="7" id="KW-0732">Signal</keyword>
<evidence type="ECO:0000256" key="11">
    <source>
        <dbReference type="ARBA" id="ARBA00023316"/>
    </source>
</evidence>
<dbReference type="GO" id="GO:0009252">
    <property type="term" value="P:peptidoglycan biosynthetic process"/>
    <property type="evidence" value="ECO:0007669"/>
    <property type="project" value="UniProtKB-UniPathway"/>
</dbReference>
<dbReference type="NCBIfam" id="NF038273">
    <property type="entry name" value="strep_PBP3"/>
    <property type="match status" value="1"/>
</dbReference>
<keyword evidence="9" id="KW-0133">Cell shape</keyword>
<dbReference type="Gene3D" id="2.60.410.10">
    <property type="entry name" value="D-Ala-D-Ala carboxypeptidase, C-terminal domain"/>
    <property type="match status" value="1"/>
</dbReference>
<keyword evidence="6" id="KW-0645">Protease</keyword>
<evidence type="ECO:0000313" key="17">
    <source>
        <dbReference type="Proteomes" id="UP000198604"/>
    </source>
</evidence>
<dbReference type="PANTHER" id="PTHR21581">
    <property type="entry name" value="D-ALANYL-D-ALANINE CARBOXYPEPTIDASE"/>
    <property type="match status" value="1"/>
</dbReference>
<evidence type="ECO:0000256" key="12">
    <source>
        <dbReference type="ARBA" id="ARBA00034000"/>
    </source>
</evidence>
<evidence type="ECO:0000256" key="13">
    <source>
        <dbReference type="PIRSR" id="PIRSR618044-2"/>
    </source>
</evidence>
<dbReference type="UniPathway" id="UPA00219"/>
<evidence type="ECO:0000256" key="14">
    <source>
        <dbReference type="RuleBase" id="RU004016"/>
    </source>
</evidence>
<evidence type="ECO:0000259" key="15">
    <source>
        <dbReference type="SMART" id="SM00936"/>
    </source>
</evidence>
<dbReference type="AlphaFoldDB" id="A0A0E4CTS5"/>
<dbReference type="GO" id="GO:0008360">
    <property type="term" value="P:regulation of cell shape"/>
    <property type="evidence" value="ECO:0007669"/>
    <property type="project" value="UniProtKB-KW"/>
</dbReference>
<dbReference type="GO" id="GO:0071555">
    <property type="term" value="P:cell wall organization"/>
    <property type="evidence" value="ECO:0007669"/>
    <property type="project" value="UniProtKB-KW"/>
</dbReference>
<keyword evidence="5 16" id="KW-0121">Carboxypeptidase</keyword>
<evidence type="ECO:0000256" key="9">
    <source>
        <dbReference type="ARBA" id="ARBA00022960"/>
    </source>
</evidence>
<evidence type="ECO:0000256" key="6">
    <source>
        <dbReference type="ARBA" id="ARBA00022670"/>
    </source>
</evidence>
<comment type="function">
    <text evidence="1">Removes C-terminal D-alanyl residues from sugar-peptide cell wall precursors.</text>
</comment>
<keyword evidence="10" id="KW-0573">Peptidoglycan synthesis</keyword>
<feature type="domain" description="Peptidase S11 D-Ala-D-Ala carboxypeptidase A C-terminal" evidence="15">
    <location>
        <begin position="294"/>
        <end position="394"/>
    </location>
</feature>
<dbReference type="PANTHER" id="PTHR21581:SF11">
    <property type="entry name" value="D-ALANYL-D-ALANINE CARBOXYPEPTIDASE DACA"/>
    <property type="match status" value="1"/>
</dbReference>
<dbReference type="InterPro" id="IPR012907">
    <property type="entry name" value="Peptidase_S11_C"/>
</dbReference>
<evidence type="ECO:0000256" key="5">
    <source>
        <dbReference type="ARBA" id="ARBA00022645"/>
    </source>
</evidence>
<dbReference type="InterPro" id="IPR018044">
    <property type="entry name" value="Peptidase_S11"/>
</dbReference>
<evidence type="ECO:0000256" key="10">
    <source>
        <dbReference type="ARBA" id="ARBA00022984"/>
    </source>
</evidence>
<comment type="catalytic activity">
    <reaction evidence="12">
        <text>Preferential cleavage: (Ac)2-L-Lys-D-Ala-|-D-Ala. Also transpeptidation of peptidyl-alanyl moieties that are N-acyl substituents of D-alanine.</text>
        <dbReference type="EC" id="3.4.16.4"/>
    </reaction>
</comment>
<protein>
    <recommendedName>
        <fullName evidence="4">serine-type D-Ala-D-Ala carboxypeptidase</fullName>
        <ecNumber evidence="4">3.4.16.4</ecNumber>
    </recommendedName>
</protein>
<dbReference type="SMART" id="SM00936">
    <property type="entry name" value="PBP5_C"/>
    <property type="match status" value="1"/>
</dbReference>
<name>A0A0E4CTS5_9STRE</name>
<gene>
    <name evidence="16" type="ORF">BN1356_02379</name>
</gene>
<dbReference type="InterPro" id="IPR001967">
    <property type="entry name" value="Peptidase_S11_N"/>
</dbReference>
<dbReference type="PRINTS" id="PR00725">
    <property type="entry name" value="DADACBPTASE1"/>
</dbReference>
<evidence type="ECO:0000256" key="4">
    <source>
        <dbReference type="ARBA" id="ARBA00012448"/>
    </source>
</evidence>
<dbReference type="InterPro" id="IPR037167">
    <property type="entry name" value="Peptidase_S11_C_sf"/>
</dbReference>
<evidence type="ECO:0000256" key="7">
    <source>
        <dbReference type="ARBA" id="ARBA00022729"/>
    </source>
</evidence>
<dbReference type="Gene3D" id="3.40.710.10">
    <property type="entry name" value="DD-peptidase/beta-lactamase superfamily"/>
    <property type="match status" value="1"/>
</dbReference>
<dbReference type="Proteomes" id="UP000198604">
    <property type="component" value="Unassembled WGS sequence"/>
</dbReference>